<dbReference type="OrthoDB" id="5866690at2759"/>
<accession>A0A2G9TJS6</accession>
<name>A0A2G9TJS6_TELCI</name>
<keyword evidence="2" id="KW-1185">Reference proteome</keyword>
<dbReference type="PANTHER" id="PTHR45908:SF8">
    <property type="entry name" value="FUNGAL LIPASE-LIKE DOMAIN-CONTAINING PROTEIN"/>
    <property type="match status" value="1"/>
</dbReference>
<sequence>VKWVAGGYVSKYFYDGFMNLWNAGMRDDFETLVADFPGYNIWMAYSFRVTHWRDIVPHVPPELFELYYHHKSEVRTAVTQNMVKGCGL</sequence>
<dbReference type="AlphaFoldDB" id="A0A2G9TJS6"/>
<gene>
    <name evidence="1" type="ORF">TELCIR_20348</name>
</gene>
<dbReference type="PANTHER" id="PTHR45908">
    <property type="entry name" value="PROTEIN CBG11750-RELATED"/>
    <property type="match status" value="1"/>
</dbReference>
<reference evidence="1 2" key="1">
    <citation type="submission" date="2015-09" db="EMBL/GenBank/DDBJ databases">
        <title>Draft genome of the parasitic nematode Teladorsagia circumcincta isolate WARC Sus (inbred).</title>
        <authorList>
            <person name="Mitreva M."/>
        </authorList>
    </citation>
    <scope>NUCLEOTIDE SEQUENCE [LARGE SCALE GENOMIC DNA]</scope>
    <source>
        <strain evidence="1 2">S</strain>
    </source>
</reference>
<dbReference type="Proteomes" id="UP000230423">
    <property type="component" value="Unassembled WGS sequence"/>
</dbReference>
<dbReference type="EMBL" id="KZ361923">
    <property type="protein sequence ID" value="PIO58221.1"/>
    <property type="molecule type" value="Genomic_DNA"/>
</dbReference>
<feature type="non-terminal residue" evidence="1">
    <location>
        <position position="1"/>
    </location>
</feature>
<organism evidence="1 2">
    <name type="scientific">Teladorsagia circumcincta</name>
    <name type="common">Brown stomach worm</name>
    <name type="synonym">Ostertagia circumcincta</name>
    <dbReference type="NCBI Taxonomy" id="45464"/>
    <lineage>
        <taxon>Eukaryota</taxon>
        <taxon>Metazoa</taxon>
        <taxon>Ecdysozoa</taxon>
        <taxon>Nematoda</taxon>
        <taxon>Chromadorea</taxon>
        <taxon>Rhabditida</taxon>
        <taxon>Rhabditina</taxon>
        <taxon>Rhabditomorpha</taxon>
        <taxon>Strongyloidea</taxon>
        <taxon>Trichostrongylidae</taxon>
        <taxon>Teladorsagia</taxon>
    </lineage>
</organism>
<dbReference type="InterPro" id="IPR029058">
    <property type="entry name" value="AB_hydrolase_fold"/>
</dbReference>
<dbReference type="SUPFAM" id="SSF53474">
    <property type="entry name" value="alpha/beta-Hydrolases"/>
    <property type="match status" value="1"/>
</dbReference>
<proteinExistence type="predicted"/>
<evidence type="ECO:0000313" key="2">
    <source>
        <dbReference type="Proteomes" id="UP000230423"/>
    </source>
</evidence>
<evidence type="ECO:0000313" key="1">
    <source>
        <dbReference type="EMBL" id="PIO58221.1"/>
    </source>
</evidence>
<protein>
    <submittedName>
        <fullName evidence="1">Uncharacterized protein</fullName>
    </submittedName>
</protein>
<dbReference type="Gene3D" id="3.40.50.1820">
    <property type="entry name" value="alpha/beta hydrolase"/>
    <property type="match status" value="1"/>
</dbReference>